<evidence type="ECO:0000259" key="1">
    <source>
        <dbReference type="PROSITE" id="PS51029"/>
    </source>
</evidence>
<dbReference type="PANTHER" id="PTHR12243:SF67">
    <property type="entry name" value="COREPRESSOR OF PANGOLIN, ISOFORM A-RELATED"/>
    <property type="match status" value="1"/>
</dbReference>
<dbReference type="GO" id="GO:0005634">
    <property type="term" value="C:nucleus"/>
    <property type="evidence" value="ECO:0007669"/>
    <property type="project" value="TreeGrafter"/>
</dbReference>
<dbReference type="GO" id="GO:0005667">
    <property type="term" value="C:transcription regulator complex"/>
    <property type="evidence" value="ECO:0007669"/>
    <property type="project" value="TreeGrafter"/>
</dbReference>
<dbReference type="AlphaFoldDB" id="A0A8R2B401"/>
<keyword evidence="3" id="KW-1185">Reference proteome</keyword>
<dbReference type="KEGG" id="api:103308671"/>
<dbReference type="OrthoDB" id="6628099at2759"/>
<accession>A0A8R2B401</accession>
<name>A0A8R2B401_ACYPI</name>
<dbReference type="Proteomes" id="UP000007819">
    <property type="component" value="Chromosome X"/>
</dbReference>
<dbReference type="PANTHER" id="PTHR12243">
    <property type="entry name" value="MADF DOMAIN TRANSCRIPTION FACTOR"/>
    <property type="match status" value="1"/>
</dbReference>
<dbReference type="InterPro" id="IPR006578">
    <property type="entry name" value="MADF-dom"/>
</dbReference>
<evidence type="ECO:0000313" key="3">
    <source>
        <dbReference type="Proteomes" id="UP000007819"/>
    </source>
</evidence>
<proteinExistence type="predicted"/>
<sequence length="113" mass="13272">MYSTEKLIAAVQNYPCIWDMTSNEYMNEDLKFSAWLKVAEAVYNLEWENLGAVEKEEKAKELKNKKWKFVRDAYLKYVSEEKNIRSGSEGTKKKPNAFAQIMSFLNTTTNKRK</sequence>
<dbReference type="InterPro" id="IPR039353">
    <property type="entry name" value="TF_Adf1"/>
</dbReference>
<dbReference type="SMART" id="SM00595">
    <property type="entry name" value="MADF"/>
    <property type="match status" value="1"/>
</dbReference>
<dbReference type="Pfam" id="PF10545">
    <property type="entry name" value="MADF_DNA_bdg"/>
    <property type="match status" value="1"/>
</dbReference>
<organism evidence="2 3">
    <name type="scientific">Acyrthosiphon pisum</name>
    <name type="common">Pea aphid</name>
    <dbReference type="NCBI Taxonomy" id="7029"/>
    <lineage>
        <taxon>Eukaryota</taxon>
        <taxon>Metazoa</taxon>
        <taxon>Ecdysozoa</taxon>
        <taxon>Arthropoda</taxon>
        <taxon>Hexapoda</taxon>
        <taxon>Insecta</taxon>
        <taxon>Pterygota</taxon>
        <taxon>Neoptera</taxon>
        <taxon>Paraneoptera</taxon>
        <taxon>Hemiptera</taxon>
        <taxon>Sternorrhyncha</taxon>
        <taxon>Aphidomorpha</taxon>
        <taxon>Aphidoidea</taxon>
        <taxon>Aphididae</taxon>
        <taxon>Macrosiphini</taxon>
        <taxon>Acyrthosiphon</taxon>
    </lineage>
</organism>
<reference evidence="3" key="1">
    <citation type="submission" date="2010-06" db="EMBL/GenBank/DDBJ databases">
        <authorList>
            <person name="Jiang H."/>
            <person name="Abraham K."/>
            <person name="Ali S."/>
            <person name="Alsbrooks S.L."/>
            <person name="Anim B.N."/>
            <person name="Anosike U.S."/>
            <person name="Attaway T."/>
            <person name="Bandaranaike D.P."/>
            <person name="Battles P.K."/>
            <person name="Bell S.N."/>
            <person name="Bell A.V."/>
            <person name="Beltran B."/>
            <person name="Bickham C."/>
            <person name="Bustamante Y."/>
            <person name="Caleb T."/>
            <person name="Canada A."/>
            <person name="Cardenas V."/>
            <person name="Carter K."/>
            <person name="Chacko J."/>
            <person name="Chandrabose M.N."/>
            <person name="Chavez D."/>
            <person name="Chavez A."/>
            <person name="Chen L."/>
            <person name="Chu H.-S."/>
            <person name="Claassen K.J."/>
            <person name="Cockrell R."/>
            <person name="Collins M."/>
            <person name="Cooper J.A."/>
            <person name="Cree A."/>
            <person name="Curry S.M."/>
            <person name="Da Y."/>
            <person name="Dao M.D."/>
            <person name="Das B."/>
            <person name="Davila M.-L."/>
            <person name="Davy-Carroll L."/>
            <person name="Denson S."/>
            <person name="Dinh H."/>
            <person name="Ebong V.E."/>
            <person name="Edwards J.R."/>
            <person name="Egan A."/>
            <person name="El-Daye J."/>
            <person name="Escobedo L."/>
            <person name="Fernandez S."/>
            <person name="Fernando P.R."/>
            <person name="Flagg N."/>
            <person name="Forbes L.D."/>
            <person name="Fowler R.G."/>
            <person name="Fu Q."/>
            <person name="Gabisi R.A."/>
            <person name="Ganer J."/>
            <person name="Garbino Pronczuk A."/>
            <person name="Garcia R.M."/>
            <person name="Garner T."/>
            <person name="Garrett T.E."/>
            <person name="Gonzalez D.A."/>
            <person name="Hamid H."/>
            <person name="Hawkins E.S."/>
            <person name="Hirani K."/>
            <person name="Hogues M.E."/>
            <person name="Hollins B."/>
            <person name="Hsiao C.-H."/>
            <person name="Jabil R."/>
            <person name="James M.L."/>
            <person name="Jhangiani S.N."/>
            <person name="Johnson B."/>
            <person name="Johnson Q."/>
            <person name="Joshi V."/>
            <person name="Kalu J.B."/>
            <person name="Kam C."/>
            <person name="Kashfia A."/>
            <person name="Keebler J."/>
            <person name="Kisamo H."/>
            <person name="Kovar C.L."/>
            <person name="Lago L.A."/>
            <person name="Lai C.-Y."/>
            <person name="Laidlaw J."/>
            <person name="Lara F."/>
            <person name="Le T.-K."/>
            <person name="Lee S.L."/>
            <person name="Legall F.H."/>
            <person name="Lemon S.J."/>
            <person name="Lewis L.R."/>
            <person name="Li B."/>
            <person name="Liu Y."/>
            <person name="Liu Y.-S."/>
            <person name="Lopez J."/>
            <person name="Lozado R.J."/>
            <person name="Lu J."/>
            <person name="Madu R.C."/>
            <person name="Maheshwari M."/>
            <person name="Maheshwari R."/>
            <person name="Malloy K."/>
            <person name="Martinez E."/>
            <person name="Mathew T."/>
            <person name="Mercado I.C."/>
            <person name="Mercado C."/>
            <person name="Meyer B."/>
            <person name="Montgomery K."/>
            <person name="Morgan M.B."/>
            <person name="Munidasa M."/>
            <person name="Nazareth L.V."/>
            <person name="Nelson J."/>
            <person name="Ng B.M."/>
            <person name="Nguyen N.B."/>
            <person name="Nguyen P.Q."/>
            <person name="Nguyen T."/>
            <person name="Obregon M."/>
            <person name="Okwuonu G.O."/>
            <person name="Onwere C.G."/>
            <person name="Orozco G."/>
            <person name="Parra A."/>
            <person name="Patel S."/>
            <person name="Patil S."/>
            <person name="Perez A."/>
            <person name="Perez Y."/>
            <person name="Pham C."/>
            <person name="Primus E.L."/>
            <person name="Pu L.-L."/>
            <person name="Puazo M."/>
            <person name="Qin X."/>
            <person name="Quiroz J.B."/>
            <person name="Reese J."/>
            <person name="Richards S."/>
            <person name="Rives C.M."/>
            <person name="Robberts R."/>
            <person name="Ruiz S.J."/>
            <person name="Ruiz M.J."/>
            <person name="Santibanez J."/>
            <person name="Schneider B.W."/>
            <person name="Sisson I."/>
            <person name="Smith M."/>
            <person name="Sodergren E."/>
            <person name="Song X.-Z."/>
            <person name="Song B.B."/>
            <person name="Summersgill H."/>
            <person name="Thelus R."/>
            <person name="Thornton R.D."/>
            <person name="Trejos Z.Y."/>
            <person name="Usmani K."/>
            <person name="Vattathil S."/>
            <person name="Villasana D."/>
            <person name="Walker D.L."/>
            <person name="Wang S."/>
            <person name="Wang K."/>
            <person name="White C.S."/>
            <person name="Williams A.C."/>
            <person name="Williamson J."/>
            <person name="Wilson K."/>
            <person name="Woghiren I.O."/>
            <person name="Woodworth J.R."/>
            <person name="Worley K.C."/>
            <person name="Wright R.A."/>
            <person name="Wu W."/>
            <person name="Young L."/>
            <person name="Zhang L."/>
            <person name="Zhang J."/>
            <person name="Zhu Y."/>
            <person name="Muzny D.M."/>
            <person name="Weinstock G."/>
            <person name="Gibbs R.A."/>
        </authorList>
    </citation>
    <scope>NUCLEOTIDE SEQUENCE [LARGE SCALE GENOMIC DNA]</scope>
    <source>
        <strain evidence="3">LSR1</strain>
    </source>
</reference>
<dbReference type="PROSITE" id="PS51029">
    <property type="entry name" value="MADF"/>
    <property type="match status" value="1"/>
</dbReference>
<reference evidence="2" key="2">
    <citation type="submission" date="2022-06" db="UniProtKB">
        <authorList>
            <consortium name="EnsemblMetazoa"/>
        </authorList>
    </citation>
    <scope>IDENTIFICATION</scope>
</reference>
<dbReference type="GO" id="GO:0006357">
    <property type="term" value="P:regulation of transcription by RNA polymerase II"/>
    <property type="evidence" value="ECO:0007669"/>
    <property type="project" value="TreeGrafter"/>
</dbReference>
<protein>
    <recommendedName>
        <fullName evidence="1">MADF domain-containing protein</fullName>
    </recommendedName>
</protein>
<dbReference type="EnsemblMetazoa" id="XM_008182446.1">
    <property type="protein sequence ID" value="XP_008180668.1"/>
    <property type="gene ID" value="LOC103308671"/>
</dbReference>
<evidence type="ECO:0000313" key="2">
    <source>
        <dbReference type="EnsemblMetazoa" id="XP_008180668.1"/>
    </source>
</evidence>
<dbReference type="RefSeq" id="XP_008180668.1">
    <property type="nucleotide sequence ID" value="XM_008182446.1"/>
</dbReference>
<dbReference type="GeneID" id="103308671"/>
<feature type="domain" description="MADF" evidence="1">
    <location>
        <begin position="6"/>
        <end position="110"/>
    </location>
</feature>